<keyword evidence="1" id="KW-0732">Signal</keyword>
<evidence type="ECO:0000313" key="2">
    <source>
        <dbReference type="EMBL" id="NHB75710.1"/>
    </source>
</evidence>
<sequence>MTPSLTCSSAIGLVLLATSASADVTPQEVWASWQAMLTSAGQELTIGNTADNGSSVEVTDLAVAYKDEMGGSAAVSFDKLTFVGNGDGTVTVTMPESYPLEMSFPAEGDGPGAMKLTVRQPGMKIVAGGSATETRYEFAGPKVTVELDEIKDQTGAVLDTKADLTMADLTARYLVAQDGDKTTLDSDFAAGSMLLNLSGVDSSGENGGRGTIMLSLSGLTGATKGTFLGADVMANMAVALNSGFTMDSSFNFGALSMNLDIEEAAGPSRVVANATGGGFVLAMDKARMTYGTSLNGGKFTFSGAEIPFPQVELAFAESGFNLLMPVSKSDSPQDFAFLTKLVDFTVSEDIWAMVDPGASLSREPATIIVDLKGTGKWKADIMDPAVQMDGAEPPGELDSLDVTQILARAAGAEVSATGGLVFDNSDMMTFGGMPRPDGKISIGIKGANKLVENLIALGILSQEDAMGFRMGMAMFTRPGAGPDELTSEIEFKEGGLFANGQRLQ</sequence>
<feature type="chain" id="PRO_5046835676" evidence="1">
    <location>
        <begin position="23"/>
        <end position="504"/>
    </location>
</feature>
<reference evidence="2 3" key="1">
    <citation type="journal article" date="2022" name="Microorganisms">
        <title>Genome Sequence and Characterization of a Xanthorhodopsin-Containing, Aerobic Anoxygenic Phototrophic Rhodobacter Species, Isolated from Mesophilic Conditions at Yellowstone National Park.</title>
        <authorList>
            <person name="Kyndt J.A."/>
            <person name="Robertson S."/>
            <person name="Shoffstall I.B."/>
            <person name="Ramaley R.F."/>
            <person name="Meyer T.E."/>
        </authorList>
    </citation>
    <scope>NUCLEOTIDE SEQUENCE [LARGE SCALE GENOMIC DNA]</scope>
    <source>
        <strain evidence="2 3">M37P</strain>
    </source>
</reference>
<evidence type="ECO:0000313" key="3">
    <source>
        <dbReference type="Proteomes" id="UP001515660"/>
    </source>
</evidence>
<accession>A0ABX0G3H3</accession>
<dbReference type="EMBL" id="JAANHS010000002">
    <property type="protein sequence ID" value="NHB75710.1"/>
    <property type="molecule type" value="Genomic_DNA"/>
</dbReference>
<proteinExistence type="predicted"/>
<name>A0ABX0G3H3_9RHOB</name>
<comment type="caution">
    <text evidence="2">The sequence shown here is derived from an EMBL/GenBank/DDBJ whole genome shotgun (WGS) entry which is preliminary data.</text>
</comment>
<organism evidence="2 3">
    <name type="scientific">Rhodobacter calidifons</name>
    <dbReference type="NCBI Taxonomy" id="2715277"/>
    <lineage>
        <taxon>Bacteria</taxon>
        <taxon>Pseudomonadati</taxon>
        <taxon>Pseudomonadota</taxon>
        <taxon>Alphaproteobacteria</taxon>
        <taxon>Rhodobacterales</taxon>
        <taxon>Rhodobacter group</taxon>
        <taxon>Rhodobacter</taxon>
    </lineage>
</organism>
<feature type="signal peptide" evidence="1">
    <location>
        <begin position="1"/>
        <end position="22"/>
    </location>
</feature>
<keyword evidence="3" id="KW-1185">Reference proteome</keyword>
<dbReference type="RefSeq" id="WP_166401747.1">
    <property type="nucleotide sequence ID" value="NZ_JAANHS010000002.1"/>
</dbReference>
<dbReference type="Pfam" id="PF09898">
    <property type="entry name" value="DUF2125"/>
    <property type="match status" value="1"/>
</dbReference>
<evidence type="ECO:0000256" key="1">
    <source>
        <dbReference type="SAM" id="SignalP"/>
    </source>
</evidence>
<dbReference type="InterPro" id="IPR018666">
    <property type="entry name" value="DUF2125"/>
</dbReference>
<dbReference type="Proteomes" id="UP001515660">
    <property type="component" value="Unassembled WGS sequence"/>
</dbReference>
<gene>
    <name evidence="2" type="ORF">G8O29_03005</name>
</gene>
<protein>
    <submittedName>
        <fullName evidence="2">DUF2125 domain-containing protein</fullName>
    </submittedName>
</protein>